<feature type="region of interest" description="Disordered" evidence="1">
    <location>
        <begin position="17"/>
        <end position="57"/>
    </location>
</feature>
<dbReference type="AlphaFoldDB" id="A0A2P2PB75"/>
<protein>
    <submittedName>
        <fullName evidence="2">Uncharacterized protein</fullName>
    </submittedName>
</protein>
<evidence type="ECO:0000313" key="2">
    <source>
        <dbReference type="EMBL" id="MBX51929.1"/>
    </source>
</evidence>
<evidence type="ECO:0000256" key="1">
    <source>
        <dbReference type="SAM" id="MobiDB-lite"/>
    </source>
</evidence>
<accession>A0A2P2PB75</accession>
<dbReference type="EMBL" id="GGEC01071445">
    <property type="protein sequence ID" value="MBX51929.1"/>
    <property type="molecule type" value="Transcribed_RNA"/>
</dbReference>
<organism evidence="2">
    <name type="scientific">Rhizophora mucronata</name>
    <name type="common">Asiatic mangrove</name>
    <dbReference type="NCBI Taxonomy" id="61149"/>
    <lineage>
        <taxon>Eukaryota</taxon>
        <taxon>Viridiplantae</taxon>
        <taxon>Streptophyta</taxon>
        <taxon>Embryophyta</taxon>
        <taxon>Tracheophyta</taxon>
        <taxon>Spermatophyta</taxon>
        <taxon>Magnoliopsida</taxon>
        <taxon>eudicotyledons</taxon>
        <taxon>Gunneridae</taxon>
        <taxon>Pentapetalae</taxon>
        <taxon>rosids</taxon>
        <taxon>fabids</taxon>
        <taxon>Malpighiales</taxon>
        <taxon>Rhizophoraceae</taxon>
        <taxon>Rhizophora</taxon>
    </lineage>
</organism>
<sequence>MRISCISSERSLSISLELDRDADNEDEKEQAKPRRRSRIAEGRQSPSHATAASSAGGAHLGMRSWAASFNLVGTMAWL</sequence>
<feature type="compositionally biased region" description="Low complexity" evidence="1">
    <location>
        <begin position="45"/>
        <end position="57"/>
    </location>
</feature>
<name>A0A2P2PB75_RHIMU</name>
<reference evidence="2" key="1">
    <citation type="submission" date="2018-02" db="EMBL/GenBank/DDBJ databases">
        <title>Rhizophora mucronata_Transcriptome.</title>
        <authorList>
            <person name="Meera S.P."/>
            <person name="Sreeshan A."/>
            <person name="Augustine A."/>
        </authorList>
    </citation>
    <scope>NUCLEOTIDE SEQUENCE</scope>
    <source>
        <tissue evidence="2">Leaf</tissue>
    </source>
</reference>
<proteinExistence type="predicted"/>